<feature type="transmembrane region" description="Helical" evidence="1">
    <location>
        <begin position="55"/>
        <end position="78"/>
    </location>
</feature>
<sequence length="83" mass="9227">MARAKKTVRASEIGNYLFCERAWWYSRQGEKSSNQVELAGGSAYHDEHAGEARSIIFSQVLGILLLVAAILLFLYTLISSATF</sequence>
<keyword evidence="1" id="KW-0472">Membrane</keyword>
<evidence type="ECO:0000256" key="1">
    <source>
        <dbReference type="SAM" id="Phobius"/>
    </source>
</evidence>
<evidence type="ECO:0000313" key="2">
    <source>
        <dbReference type="EMBL" id="KUK46181.1"/>
    </source>
</evidence>
<gene>
    <name evidence="2" type="ORF">XD73_0947</name>
</gene>
<dbReference type="EMBL" id="LGFU01000059">
    <property type="protein sequence ID" value="KUK46181.1"/>
    <property type="molecule type" value="Genomic_DNA"/>
</dbReference>
<organism evidence="2 3">
    <name type="scientific">Anaerolinea thermophila</name>
    <dbReference type="NCBI Taxonomy" id="167964"/>
    <lineage>
        <taxon>Bacteria</taxon>
        <taxon>Bacillati</taxon>
        <taxon>Chloroflexota</taxon>
        <taxon>Anaerolineae</taxon>
        <taxon>Anaerolineales</taxon>
        <taxon>Anaerolineaceae</taxon>
        <taxon>Anaerolinea</taxon>
    </lineage>
</organism>
<keyword evidence="1" id="KW-1133">Transmembrane helix</keyword>
<proteinExistence type="predicted"/>
<dbReference type="AlphaFoldDB" id="A0A124FMY1"/>
<protein>
    <recommendedName>
        <fullName evidence="4">PD-(D/E)XK endonuclease-like domain-containing protein</fullName>
    </recommendedName>
</protein>
<evidence type="ECO:0000313" key="3">
    <source>
        <dbReference type="Proteomes" id="UP000064249"/>
    </source>
</evidence>
<comment type="caution">
    <text evidence="2">The sequence shown here is derived from an EMBL/GenBank/DDBJ whole genome shotgun (WGS) entry which is preliminary data.</text>
</comment>
<name>A0A124FMY1_9CHLR</name>
<accession>A0A124FMY1</accession>
<keyword evidence="1" id="KW-0812">Transmembrane</keyword>
<dbReference type="Proteomes" id="UP000064249">
    <property type="component" value="Unassembled WGS sequence"/>
</dbReference>
<evidence type="ECO:0008006" key="4">
    <source>
        <dbReference type="Google" id="ProtNLM"/>
    </source>
</evidence>
<reference evidence="2 3" key="1">
    <citation type="journal article" date="2015" name="MBio">
        <title>Genome-Resolved Metagenomic Analysis Reveals Roles for Candidate Phyla and Other Microbial Community Members in Biogeochemical Transformations in Oil Reservoirs.</title>
        <authorList>
            <person name="Hu P."/>
            <person name="Tom L."/>
            <person name="Singh A."/>
            <person name="Thomas B.C."/>
            <person name="Baker B.J."/>
            <person name="Piceno Y.M."/>
            <person name="Andersen G.L."/>
            <person name="Banfield J.F."/>
        </authorList>
    </citation>
    <scope>NUCLEOTIDE SEQUENCE [LARGE SCALE GENOMIC DNA]</scope>
    <source>
        <strain evidence="2">46_16</strain>
    </source>
</reference>